<dbReference type="Pfam" id="PF00276">
    <property type="entry name" value="Ribosomal_L23"/>
    <property type="match status" value="1"/>
</dbReference>
<organism evidence="5 6">
    <name type="scientific">Rubellicoccus peritrichatus</name>
    <dbReference type="NCBI Taxonomy" id="3080537"/>
    <lineage>
        <taxon>Bacteria</taxon>
        <taxon>Pseudomonadati</taxon>
        <taxon>Verrucomicrobiota</taxon>
        <taxon>Opitutia</taxon>
        <taxon>Puniceicoccales</taxon>
        <taxon>Cerasicoccaceae</taxon>
        <taxon>Rubellicoccus</taxon>
    </lineage>
</organism>
<keyword evidence="2 4" id="KW-0689">Ribosomal protein</keyword>
<reference evidence="5 6" key="1">
    <citation type="submission" date="2023-10" db="EMBL/GenBank/DDBJ databases">
        <title>Rubellicoccus peritrichatus gen. nov., sp. nov., isolated from an algae of coral reef tank.</title>
        <authorList>
            <person name="Luo J."/>
        </authorList>
    </citation>
    <scope>NUCLEOTIDE SEQUENCE [LARGE SCALE GENOMIC DNA]</scope>
    <source>
        <strain evidence="5 6">CR14</strain>
    </source>
</reference>
<dbReference type="KEGG" id="puo:RZN69_10345"/>
<keyword evidence="4" id="KW-0694">RNA-binding</keyword>
<dbReference type="RefSeq" id="WP_317836046.1">
    <property type="nucleotide sequence ID" value="NZ_CP136920.1"/>
</dbReference>
<dbReference type="GO" id="GO:0003735">
    <property type="term" value="F:structural constituent of ribosome"/>
    <property type="evidence" value="ECO:0007669"/>
    <property type="project" value="InterPro"/>
</dbReference>
<comment type="similarity">
    <text evidence="1 4">Belongs to the universal ribosomal protein uL23 family.</text>
</comment>
<proteinExistence type="inferred from homology"/>
<dbReference type="NCBIfam" id="NF004363">
    <property type="entry name" value="PRK05738.2-4"/>
    <property type="match status" value="1"/>
</dbReference>
<dbReference type="InterPro" id="IPR012678">
    <property type="entry name" value="Ribosomal_uL23/eL15/eS24_sf"/>
</dbReference>
<dbReference type="EMBL" id="CP136920">
    <property type="protein sequence ID" value="WOO43489.1"/>
    <property type="molecule type" value="Genomic_DNA"/>
</dbReference>
<keyword evidence="6" id="KW-1185">Reference proteome</keyword>
<dbReference type="Gene3D" id="3.30.70.330">
    <property type="match status" value="1"/>
</dbReference>
<dbReference type="AlphaFoldDB" id="A0AAQ3LJQ5"/>
<protein>
    <recommendedName>
        <fullName evidence="4">Large ribosomal subunit protein uL23</fullName>
    </recommendedName>
</protein>
<comment type="function">
    <text evidence="4">One of the early assembly proteins it binds 23S rRNA. One of the proteins that surrounds the polypeptide exit tunnel on the outside of the ribosome. Forms the main docking site for trigger factor binding to the ribosome.</text>
</comment>
<sequence>MFSPDTIIKEYRVTEKATELISNQNKYTFEVYPSSNRRQVAAAVERLFGVKVAQVNIMNKSGKTRRSRTVRGQTGTTAAMKKAIVTLEKGESIELA</sequence>
<keyword evidence="4" id="KW-0699">rRNA-binding</keyword>
<dbReference type="HAMAP" id="MF_01369_B">
    <property type="entry name" value="Ribosomal_uL23_B"/>
    <property type="match status" value="1"/>
</dbReference>
<dbReference type="PANTHER" id="PTHR11620">
    <property type="entry name" value="60S RIBOSOMAL PROTEIN L23A"/>
    <property type="match status" value="1"/>
</dbReference>
<name>A0AAQ3LJQ5_9BACT</name>
<evidence type="ECO:0000256" key="4">
    <source>
        <dbReference type="HAMAP-Rule" id="MF_01369"/>
    </source>
</evidence>
<accession>A0AAQ3LJQ5</accession>
<dbReference type="InterPro" id="IPR012677">
    <property type="entry name" value="Nucleotide-bd_a/b_plait_sf"/>
</dbReference>
<dbReference type="GO" id="GO:0019843">
    <property type="term" value="F:rRNA binding"/>
    <property type="evidence" value="ECO:0007669"/>
    <property type="project" value="UniProtKB-UniRule"/>
</dbReference>
<evidence type="ECO:0000313" key="6">
    <source>
        <dbReference type="Proteomes" id="UP001304300"/>
    </source>
</evidence>
<gene>
    <name evidence="4 5" type="primary">rplW</name>
    <name evidence="5" type="ORF">RZN69_10345</name>
</gene>
<keyword evidence="3 4" id="KW-0687">Ribonucleoprotein</keyword>
<evidence type="ECO:0000256" key="3">
    <source>
        <dbReference type="ARBA" id="ARBA00023274"/>
    </source>
</evidence>
<evidence type="ECO:0000313" key="5">
    <source>
        <dbReference type="EMBL" id="WOO43489.1"/>
    </source>
</evidence>
<evidence type="ECO:0000256" key="2">
    <source>
        <dbReference type="ARBA" id="ARBA00022980"/>
    </source>
</evidence>
<dbReference type="GO" id="GO:1990904">
    <property type="term" value="C:ribonucleoprotein complex"/>
    <property type="evidence" value="ECO:0007669"/>
    <property type="project" value="UniProtKB-KW"/>
</dbReference>
<comment type="subunit">
    <text evidence="4">Part of the 50S ribosomal subunit. Contacts protein L29, and trigger factor when it is bound to the ribosome.</text>
</comment>
<dbReference type="Proteomes" id="UP001304300">
    <property type="component" value="Chromosome"/>
</dbReference>
<dbReference type="GO" id="GO:0005840">
    <property type="term" value="C:ribosome"/>
    <property type="evidence" value="ECO:0007669"/>
    <property type="project" value="UniProtKB-KW"/>
</dbReference>
<dbReference type="SUPFAM" id="SSF54189">
    <property type="entry name" value="Ribosomal proteins S24e, L23 and L15e"/>
    <property type="match status" value="1"/>
</dbReference>
<dbReference type="InterPro" id="IPR013025">
    <property type="entry name" value="Ribosomal_uL23-like"/>
</dbReference>
<dbReference type="GO" id="GO:0006412">
    <property type="term" value="P:translation"/>
    <property type="evidence" value="ECO:0007669"/>
    <property type="project" value="UniProtKB-UniRule"/>
</dbReference>
<evidence type="ECO:0000256" key="1">
    <source>
        <dbReference type="ARBA" id="ARBA00006700"/>
    </source>
</evidence>